<dbReference type="AlphaFoldDB" id="A0A7R7VFA8"/>
<sequence>MDVLSLVVMIRLSGPLEATCKAASTAQQATPSAWQQTKSLNTKLCLRRVKSLQLMHVNTETSLLLSVEAVGAPSALWYRLRSKHTIHIRSFHTLQVVPLNGSLTQLLNTTVGIISRYPIILDEGPAGYASVLRADGQVLYEHTFIKMIESNSSATIERAKNIMNQQVVNNLVRLNTTTFDVKSNFQYFSFKEYFLGSGSHQAEAASTPIMASQSIETLQTLFSLEGPGVHATASFLELCLVGGGQVLQPAPHTSVHPAWRRIYLLAEQVDFWPENADSQGIQQVKDEATLKKLKVMKALTPGMGTYLNEADGYDPGRKEDWYGSRYDWLKSVKQNYDPEEVFWCWRCVGSEDWEEVKGGTIYGPLCKKN</sequence>
<dbReference type="RefSeq" id="XP_043131734.1">
    <property type="nucleotide sequence ID" value="XM_043281231.1"/>
</dbReference>
<feature type="domain" description="Berberine/berberine-like" evidence="2">
    <location>
        <begin position="305"/>
        <end position="343"/>
    </location>
</feature>
<dbReference type="InterPro" id="IPR012951">
    <property type="entry name" value="BBE"/>
</dbReference>
<keyword evidence="1" id="KW-0732">Signal</keyword>
<dbReference type="GO" id="GO:0016491">
    <property type="term" value="F:oxidoreductase activity"/>
    <property type="evidence" value="ECO:0007669"/>
    <property type="project" value="InterPro"/>
</dbReference>
<reference evidence="3" key="1">
    <citation type="submission" date="2021-01" db="EMBL/GenBank/DDBJ databases">
        <authorList>
            <consortium name="Aspergillus chevalieri M1 genome sequencing consortium"/>
            <person name="Kazuki M."/>
            <person name="Futagami T."/>
        </authorList>
    </citation>
    <scope>NUCLEOTIDE SEQUENCE</scope>
    <source>
        <strain evidence="3">M1</strain>
    </source>
</reference>
<evidence type="ECO:0000313" key="3">
    <source>
        <dbReference type="EMBL" id="BCR83212.1"/>
    </source>
</evidence>
<dbReference type="InterPro" id="IPR016169">
    <property type="entry name" value="FAD-bd_PCMH_sub2"/>
</dbReference>
<dbReference type="KEGG" id="ache:ACHE_10614A"/>
<dbReference type="Gene3D" id="3.30.465.10">
    <property type="match status" value="1"/>
</dbReference>
<evidence type="ECO:0000259" key="2">
    <source>
        <dbReference type="Pfam" id="PF08031"/>
    </source>
</evidence>
<gene>
    <name evidence="3" type="ORF">ACHE_10614A</name>
</gene>
<evidence type="ECO:0000256" key="1">
    <source>
        <dbReference type="SAM" id="SignalP"/>
    </source>
</evidence>
<dbReference type="Gene3D" id="3.40.462.20">
    <property type="match status" value="1"/>
</dbReference>
<keyword evidence="4" id="KW-1185">Reference proteome</keyword>
<reference evidence="3" key="2">
    <citation type="submission" date="2021-02" db="EMBL/GenBank/DDBJ databases">
        <title>Aspergillus chevalieri M1 genome sequence.</title>
        <authorList>
            <person name="Kadooka C."/>
            <person name="Mori K."/>
            <person name="Futagami T."/>
        </authorList>
    </citation>
    <scope>NUCLEOTIDE SEQUENCE</scope>
    <source>
        <strain evidence="3">M1</strain>
    </source>
</reference>
<name>A0A7R7VFA8_ASPCH</name>
<dbReference type="GeneID" id="66977571"/>
<accession>A0A7R7VFA8</accession>
<dbReference type="EMBL" id="AP024416">
    <property type="protein sequence ID" value="BCR83212.1"/>
    <property type="molecule type" value="Genomic_DNA"/>
</dbReference>
<dbReference type="Pfam" id="PF08031">
    <property type="entry name" value="BBE"/>
    <property type="match status" value="1"/>
</dbReference>
<feature type="chain" id="PRO_5030801107" description="Berberine/berberine-like domain-containing protein" evidence="1">
    <location>
        <begin position="19"/>
        <end position="369"/>
    </location>
</feature>
<proteinExistence type="predicted"/>
<dbReference type="Proteomes" id="UP000637239">
    <property type="component" value="Chromosome 1"/>
</dbReference>
<organism evidence="3 4">
    <name type="scientific">Aspergillus chevalieri</name>
    <name type="common">Eurotium chevalieri</name>
    <dbReference type="NCBI Taxonomy" id="182096"/>
    <lineage>
        <taxon>Eukaryota</taxon>
        <taxon>Fungi</taxon>
        <taxon>Dikarya</taxon>
        <taxon>Ascomycota</taxon>
        <taxon>Pezizomycotina</taxon>
        <taxon>Eurotiomycetes</taxon>
        <taxon>Eurotiomycetidae</taxon>
        <taxon>Eurotiales</taxon>
        <taxon>Aspergillaceae</taxon>
        <taxon>Aspergillus</taxon>
        <taxon>Aspergillus subgen. Aspergillus</taxon>
    </lineage>
</organism>
<feature type="signal peptide" evidence="1">
    <location>
        <begin position="1"/>
        <end position="18"/>
    </location>
</feature>
<dbReference type="GO" id="GO:0050660">
    <property type="term" value="F:flavin adenine dinucleotide binding"/>
    <property type="evidence" value="ECO:0007669"/>
    <property type="project" value="InterPro"/>
</dbReference>
<protein>
    <recommendedName>
        <fullName evidence="2">Berberine/berberine-like domain-containing protein</fullName>
    </recommendedName>
</protein>
<evidence type="ECO:0000313" key="4">
    <source>
        <dbReference type="Proteomes" id="UP000637239"/>
    </source>
</evidence>